<comment type="caution">
    <text evidence="10">The sequence shown here is derived from an EMBL/GenBank/DDBJ whole genome shotgun (WGS) entry which is preliminary data.</text>
</comment>
<keyword evidence="4 10" id="KW-0489">Methyltransferase</keyword>
<evidence type="ECO:0000256" key="4">
    <source>
        <dbReference type="ARBA" id="ARBA00022603"/>
    </source>
</evidence>
<dbReference type="SMART" id="SM00359">
    <property type="entry name" value="PUA"/>
    <property type="match status" value="1"/>
</dbReference>
<dbReference type="Pfam" id="PF17785">
    <property type="entry name" value="PUA_3"/>
    <property type="match status" value="1"/>
</dbReference>
<dbReference type="InterPro" id="IPR019614">
    <property type="entry name" value="SAM-dep_methyl-trfase"/>
</dbReference>
<dbReference type="Gene3D" id="3.40.50.150">
    <property type="entry name" value="Vaccinia Virus protein VP39"/>
    <property type="match status" value="1"/>
</dbReference>
<dbReference type="Proteomes" id="UP000324324">
    <property type="component" value="Unassembled WGS sequence"/>
</dbReference>
<dbReference type="GO" id="GO:0005737">
    <property type="term" value="C:cytoplasm"/>
    <property type="evidence" value="ECO:0007669"/>
    <property type="project" value="UniProtKB-SubCell"/>
</dbReference>
<dbReference type="Gene3D" id="2.30.130.10">
    <property type="entry name" value="PUA domain"/>
    <property type="match status" value="1"/>
</dbReference>
<keyword evidence="6" id="KW-0949">S-adenosyl-L-methionine</keyword>
<dbReference type="EMBL" id="VWRN01000047">
    <property type="protein sequence ID" value="KAA6120094.1"/>
    <property type="molecule type" value="Genomic_DNA"/>
</dbReference>
<evidence type="ECO:0000256" key="2">
    <source>
        <dbReference type="ARBA" id="ARBA00022490"/>
    </source>
</evidence>
<comment type="similarity">
    <text evidence="8">Belongs to the methyltransferase superfamily. RlmI family.</text>
</comment>
<dbReference type="SUPFAM" id="SSF88697">
    <property type="entry name" value="PUA domain-like"/>
    <property type="match status" value="1"/>
</dbReference>
<sequence length="402" mass="43928">MNTLTLKPGKEKSLLRRHPWIYATGIDRVEGRAEPGATITVRAADGRFLAKAAYSPHSQIRARVWTFDENEPVDHALIKRRVATAVAHRRQWVSDSDSDAVRLVFGEADRLPGLVVDYYGAGRGAEHAQLVCQFNAAGVEQWKDAIVQALIRETGCPNVYERSDAAVREREGLALVTGVLAGAEPDPELSVTEHGVRYYVDVRNGHKTGFYVDQRDNRKLVGDLAEGREVLNCFCYTGGFSLAALRGGAASVVSIDSSGEALKIAEGNVALNGFDAGRATWLDADVFKSLRQFRAEGRQFDLIVLDPPKFAPSAQHIDRAARAYKEINLVGMQLLRPGGLLFTYSCSGAIGMELFHKIVAGAATDARVDARILRRLSAGTDHPMLAAFPEGEYLKGLLLQRV</sequence>
<comment type="subcellular location">
    <subcellularLocation>
        <location evidence="1">Cytoplasm</location>
    </subcellularLocation>
</comment>
<evidence type="ECO:0000256" key="6">
    <source>
        <dbReference type="ARBA" id="ARBA00022691"/>
    </source>
</evidence>
<protein>
    <submittedName>
        <fullName evidence="10">Class I SAM-dependent rRNA methyltransferase</fullName>
    </submittedName>
</protein>
<dbReference type="InterPro" id="IPR002478">
    <property type="entry name" value="PUA"/>
</dbReference>
<evidence type="ECO:0000256" key="5">
    <source>
        <dbReference type="ARBA" id="ARBA00022679"/>
    </source>
</evidence>
<keyword evidence="5 10" id="KW-0808">Transferase</keyword>
<evidence type="ECO:0000313" key="11">
    <source>
        <dbReference type="Proteomes" id="UP000324324"/>
    </source>
</evidence>
<keyword evidence="2" id="KW-0963">Cytoplasm</keyword>
<dbReference type="RefSeq" id="WP_150084041.1">
    <property type="nucleotide sequence ID" value="NZ_VWRN01000047.1"/>
</dbReference>
<dbReference type="GO" id="GO:0032259">
    <property type="term" value="P:methylation"/>
    <property type="evidence" value="ECO:0007669"/>
    <property type="project" value="UniProtKB-KW"/>
</dbReference>
<dbReference type="SUPFAM" id="SSF53335">
    <property type="entry name" value="S-adenosyl-L-methionine-dependent methyltransferases"/>
    <property type="match status" value="1"/>
</dbReference>
<keyword evidence="11" id="KW-1185">Reference proteome</keyword>
<dbReference type="PANTHER" id="PTHR42873:SF1">
    <property type="entry name" value="S-ADENOSYLMETHIONINE-DEPENDENT METHYLTRANSFERASE DOMAIN-CONTAINING PROTEIN"/>
    <property type="match status" value="1"/>
</dbReference>
<evidence type="ECO:0000256" key="8">
    <source>
        <dbReference type="ARBA" id="ARBA00038091"/>
    </source>
</evidence>
<evidence type="ECO:0000256" key="1">
    <source>
        <dbReference type="ARBA" id="ARBA00004496"/>
    </source>
</evidence>
<dbReference type="CDD" id="cd02440">
    <property type="entry name" value="AdoMet_MTases"/>
    <property type="match status" value="1"/>
</dbReference>
<dbReference type="AlphaFoldDB" id="A0A5M8AGT9"/>
<dbReference type="Pfam" id="PF10672">
    <property type="entry name" value="Methyltrans_SAM"/>
    <property type="match status" value="1"/>
</dbReference>
<dbReference type="InterPro" id="IPR041532">
    <property type="entry name" value="RlmI-like_PUA"/>
</dbReference>
<accession>A0A5M8AGT9</accession>
<gene>
    <name evidence="10" type="ORF">F1599_18130</name>
</gene>
<name>A0A5M8AGT9_9BURK</name>
<feature type="domain" description="PUA" evidence="9">
    <location>
        <begin position="2"/>
        <end position="87"/>
    </location>
</feature>
<evidence type="ECO:0000256" key="7">
    <source>
        <dbReference type="ARBA" id="ARBA00022884"/>
    </source>
</evidence>
<keyword evidence="7" id="KW-0694">RNA-binding</keyword>
<evidence type="ECO:0000256" key="3">
    <source>
        <dbReference type="ARBA" id="ARBA00022552"/>
    </source>
</evidence>
<dbReference type="Gene3D" id="3.30.750.80">
    <property type="entry name" value="RNA methyltransferase domain (HRMD) like"/>
    <property type="match status" value="1"/>
</dbReference>
<reference evidence="10 11" key="1">
    <citation type="submission" date="2019-09" db="EMBL/GenBank/DDBJ databases">
        <title>Isolation of a novel species in the genus Cupriavidus from patients with sepsis using whole genome sequencing.</title>
        <authorList>
            <person name="Kweon O.J."/>
            <person name="Lee M.-K."/>
        </authorList>
    </citation>
    <scope>NUCLEOTIDE SEQUENCE [LARGE SCALE GENOMIC DNA]</scope>
    <source>
        <strain evidence="10 11">MKL-01</strain>
    </source>
</reference>
<keyword evidence="3" id="KW-0698">rRNA processing</keyword>
<dbReference type="InterPro" id="IPR029063">
    <property type="entry name" value="SAM-dependent_MTases_sf"/>
</dbReference>
<dbReference type="PROSITE" id="PS50890">
    <property type="entry name" value="PUA"/>
    <property type="match status" value="1"/>
</dbReference>
<organism evidence="10 11">
    <name type="scientific">Cupriavidus cauae</name>
    <dbReference type="NCBI Taxonomy" id="2608999"/>
    <lineage>
        <taxon>Bacteria</taxon>
        <taxon>Pseudomonadati</taxon>
        <taxon>Pseudomonadota</taxon>
        <taxon>Betaproteobacteria</taxon>
        <taxon>Burkholderiales</taxon>
        <taxon>Burkholderiaceae</taxon>
        <taxon>Cupriavidus</taxon>
    </lineage>
</organism>
<dbReference type="InterPro" id="IPR015947">
    <property type="entry name" value="PUA-like_sf"/>
</dbReference>
<dbReference type="CDD" id="cd21153">
    <property type="entry name" value="PUA_RlmI"/>
    <property type="match status" value="1"/>
</dbReference>
<evidence type="ECO:0000259" key="9">
    <source>
        <dbReference type="SMART" id="SM00359"/>
    </source>
</evidence>
<dbReference type="GO" id="GO:0003723">
    <property type="term" value="F:RNA binding"/>
    <property type="evidence" value="ECO:0007669"/>
    <property type="project" value="UniProtKB-KW"/>
</dbReference>
<dbReference type="PANTHER" id="PTHR42873">
    <property type="entry name" value="RIBOSOMAL RNA LARGE SUBUNIT METHYLTRANSFERASE"/>
    <property type="match status" value="1"/>
</dbReference>
<evidence type="ECO:0000313" key="10">
    <source>
        <dbReference type="EMBL" id="KAA6120094.1"/>
    </source>
</evidence>
<dbReference type="GO" id="GO:0008168">
    <property type="term" value="F:methyltransferase activity"/>
    <property type="evidence" value="ECO:0007669"/>
    <property type="project" value="UniProtKB-KW"/>
</dbReference>
<dbReference type="GO" id="GO:0006364">
    <property type="term" value="P:rRNA processing"/>
    <property type="evidence" value="ECO:0007669"/>
    <property type="project" value="UniProtKB-KW"/>
</dbReference>
<proteinExistence type="inferred from homology"/>
<dbReference type="CDD" id="cd11572">
    <property type="entry name" value="RlmI_M_like"/>
    <property type="match status" value="1"/>
</dbReference>
<dbReference type="InterPro" id="IPR036974">
    <property type="entry name" value="PUA_sf"/>
</dbReference>